<organism evidence="1 2">
    <name type="scientific">Desulfonema ishimotonii</name>
    <dbReference type="NCBI Taxonomy" id="45657"/>
    <lineage>
        <taxon>Bacteria</taxon>
        <taxon>Pseudomonadati</taxon>
        <taxon>Thermodesulfobacteriota</taxon>
        <taxon>Desulfobacteria</taxon>
        <taxon>Desulfobacterales</taxon>
        <taxon>Desulfococcaceae</taxon>
        <taxon>Desulfonema</taxon>
    </lineage>
</organism>
<comment type="caution">
    <text evidence="1">The sequence shown here is derived from an EMBL/GenBank/DDBJ whole genome shotgun (WGS) entry which is preliminary data.</text>
</comment>
<gene>
    <name evidence="1" type="ORF">DENIS_1527</name>
</gene>
<accession>A0A401FUD9</accession>
<protein>
    <submittedName>
        <fullName evidence="1">Uncharacterized protein</fullName>
    </submittedName>
</protein>
<dbReference type="RefSeq" id="WP_124327969.1">
    <property type="nucleotide sequence ID" value="NZ_BEXT01000001.1"/>
</dbReference>
<sequence>MIEYSEQELEYFCKVIGRDVIITMKYVDDEKKKVRTVPKMESCDSPANCGVKDVNGGYEWSKCPMWGKTVREMQEE</sequence>
<evidence type="ECO:0000313" key="1">
    <source>
        <dbReference type="EMBL" id="GBC60570.1"/>
    </source>
</evidence>
<dbReference type="AlphaFoldDB" id="A0A401FUD9"/>
<dbReference type="Proteomes" id="UP000288096">
    <property type="component" value="Unassembled WGS sequence"/>
</dbReference>
<reference evidence="2" key="2">
    <citation type="submission" date="2019-01" db="EMBL/GenBank/DDBJ databases">
        <title>Genome sequence of Desulfonema ishimotonii strain Tokyo 01.</title>
        <authorList>
            <person name="Fukui M."/>
        </authorList>
    </citation>
    <scope>NUCLEOTIDE SEQUENCE [LARGE SCALE GENOMIC DNA]</scope>
    <source>
        <strain evidence="2">Tokyo 01</strain>
    </source>
</reference>
<name>A0A401FUD9_9BACT</name>
<evidence type="ECO:0000313" key="2">
    <source>
        <dbReference type="Proteomes" id="UP000288096"/>
    </source>
</evidence>
<proteinExistence type="predicted"/>
<reference evidence="2" key="1">
    <citation type="submission" date="2017-11" db="EMBL/GenBank/DDBJ databases">
        <authorList>
            <person name="Watanabe M."/>
            <person name="Kojima H."/>
        </authorList>
    </citation>
    <scope>NUCLEOTIDE SEQUENCE [LARGE SCALE GENOMIC DNA]</scope>
    <source>
        <strain evidence="2">Tokyo 01</strain>
    </source>
</reference>
<dbReference type="EMBL" id="BEXT01000001">
    <property type="protein sequence ID" value="GBC60570.1"/>
    <property type="molecule type" value="Genomic_DNA"/>
</dbReference>
<keyword evidence="2" id="KW-1185">Reference proteome</keyword>